<sequence length="355" mass="40373">MNLKTLLITILLLPTLAKAQIPDTLAKKITINGFCLCKTTLSDLKQANTDLKQVDVEEMDLAKGCYGQDSRYVAGTGYSSGKQPGLIFQKDQESNYVSKIRLTRQFKGRLPDGQVIDLSNLLLKDLIKLYPQLKDKWGSRGCSGYWNFSNDTISFYVKIDPNKKPQFPIDEAYYMNKPVQAVDLMMSCYSLKKDMPEIVFEESATDPVFFIDSVRVNKHVLQNYRPEEIASVTVYKDSSAIKRMGPAAKNGLIYIETKDFAKNKYWNYFKSKSDQYGKLVPTVESDVHIQYILNKRVLKENYEGDLAAINNTIFKGLQIITKQQLIKDYGVTDKEFGVIITSEIPANLHNGKNKF</sequence>
<evidence type="ECO:0000256" key="1">
    <source>
        <dbReference type="SAM" id="SignalP"/>
    </source>
</evidence>
<gene>
    <name evidence="2" type="ORF">MuYL_3598</name>
</gene>
<name>A0A223P038_9SPHI</name>
<organism evidence="2 3">
    <name type="scientific">Mucilaginibacter xinganensis</name>
    <dbReference type="NCBI Taxonomy" id="1234841"/>
    <lineage>
        <taxon>Bacteria</taxon>
        <taxon>Pseudomonadati</taxon>
        <taxon>Bacteroidota</taxon>
        <taxon>Sphingobacteriia</taxon>
        <taxon>Sphingobacteriales</taxon>
        <taxon>Sphingobacteriaceae</taxon>
        <taxon>Mucilaginibacter</taxon>
    </lineage>
</organism>
<evidence type="ECO:0000313" key="2">
    <source>
        <dbReference type="EMBL" id="ASU35483.1"/>
    </source>
</evidence>
<dbReference type="RefSeq" id="WP_094571658.1">
    <property type="nucleotide sequence ID" value="NZ_CP022743.1"/>
</dbReference>
<reference evidence="2 3" key="1">
    <citation type="submission" date="2017-08" db="EMBL/GenBank/DDBJ databases">
        <title>Complete genome sequence of Mucilaginibacter sp. strain BJC16-A31.</title>
        <authorList>
            <consortium name="Henan University of Science and Technology"/>
            <person name="You X."/>
        </authorList>
    </citation>
    <scope>NUCLEOTIDE SEQUENCE [LARGE SCALE GENOMIC DNA]</scope>
    <source>
        <strain evidence="2 3">BJC16-A31</strain>
    </source>
</reference>
<accession>A0A223P038</accession>
<dbReference type="KEGG" id="muc:MuYL_3598"/>
<dbReference type="EMBL" id="CP022743">
    <property type="protein sequence ID" value="ASU35483.1"/>
    <property type="molecule type" value="Genomic_DNA"/>
</dbReference>
<feature type="chain" id="PRO_5013030675" evidence="1">
    <location>
        <begin position="20"/>
        <end position="355"/>
    </location>
</feature>
<proteinExistence type="predicted"/>
<keyword evidence="3" id="KW-1185">Reference proteome</keyword>
<feature type="signal peptide" evidence="1">
    <location>
        <begin position="1"/>
        <end position="19"/>
    </location>
</feature>
<keyword evidence="1" id="KW-0732">Signal</keyword>
<dbReference type="OrthoDB" id="1390442at2"/>
<protein>
    <submittedName>
        <fullName evidence="2">Uncharacterized protein</fullName>
    </submittedName>
</protein>
<evidence type="ECO:0000313" key="3">
    <source>
        <dbReference type="Proteomes" id="UP000215002"/>
    </source>
</evidence>
<dbReference type="AlphaFoldDB" id="A0A223P038"/>
<dbReference type="Proteomes" id="UP000215002">
    <property type="component" value="Chromosome"/>
</dbReference>